<sequence length="133" mass="13799">MINKLLSYGEFGSSQNSLGTTMSLNSTTSIQNASLTTENSTTDSTTTPAYTVSLGETVVTNITYTSQGTLSNATNISQTGYSTGTMDAIVGINNGPADSNPNWIPEDNWPSSSSPAGEMTGNPAGNMTGKSRR</sequence>
<name>A0A498R603_9FIRM</name>
<dbReference type="EMBL" id="UPPP01000083">
    <property type="protein sequence ID" value="VBB08156.1"/>
    <property type="molecule type" value="Genomic_DNA"/>
</dbReference>
<feature type="region of interest" description="Disordered" evidence="1">
    <location>
        <begin position="92"/>
        <end position="133"/>
    </location>
</feature>
<evidence type="ECO:0000313" key="3">
    <source>
        <dbReference type="Proteomes" id="UP000277811"/>
    </source>
</evidence>
<protein>
    <submittedName>
        <fullName evidence="2">Uncharacterized protein</fullName>
    </submittedName>
</protein>
<dbReference type="RefSeq" id="WP_126720607.1">
    <property type="nucleotide sequence ID" value="NZ_UPPP01000083.1"/>
</dbReference>
<evidence type="ECO:0000313" key="2">
    <source>
        <dbReference type="EMBL" id="VBB08156.1"/>
    </source>
</evidence>
<keyword evidence="3" id="KW-1185">Reference proteome</keyword>
<dbReference type="AlphaFoldDB" id="A0A498R603"/>
<evidence type="ECO:0000256" key="1">
    <source>
        <dbReference type="SAM" id="MobiDB-lite"/>
    </source>
</evidence>
<organism evidence="2 3">
    <name type="scientific">Lucifera butyrica</name>
    <dbReference type="NCBI Taxonomy" id="1351585"/>
    <lineage>
        <taxon>Bacteria</taxon>
        <taxon>Bacillati</taxon>
        <taxon>Bacillota</taxon>
        <taxon>Negativicutes</taxon>
        <taxon>Veillonellales</taxon>
        <taxon>Veillonellaceae</taxon>
        <taxon>Lucifera</taxon>
    </lineage>
</organism>
<gene>
    <name evidence="2" type="ORF">LUCI_3421</name>
</gene>
<feature type="compositionally biased region" description="Polar residues" evidence="1">
    <location>
        <begin position="123"/>
        <end position="133"/>
    </location>
</feature>
<reference evidence="2 3" key="1">
    <citation type="submission" date="2018-06" db="EMBL/GenBank/DDBJ databases">
        <authorList>
            <person name="Strepis N."/>
        </authorList>
    </citation>
    <scope>NUCLEOTIDE SEQUENCE [LARGE SCALE GENOMIC DNA]</scope>
    <source>
        <strain evidence="2">LUCI</strain>
    </source>
</reference>
<proteinExistence type="predicted"/>
<dbReference type="Proteomes" id="UP000277811">
    <property type="component" value="Unassembled WGS sequence"/>
</dbReference>
<accession>A0A498R603</accession>